<protein>
    <submittedName>
        <fullName evidence="6">Jg3421 protein</fullName>
    </submittedName>
</protein>
<dbReference type="InterPro" id="IPR037020">
    <property type="entry name" value="Hemocyanin_C_sf"/>
</dbReference>
<keyword evidence="3" id="KW-0732">Signal</keyword>
<dbReference type="SUPFAM" id="SSF48050">
    <property type="entry name" value="Hemocyanin, N-terminal domain"/>
    <property type="match status" value="1"/>
</dbReference>
<dbReference type="SUPFAM" id="SSF81296">
    <property type="entry name" value="E set domains"/>
    <property type="match status" value="1"/>
</dbReference>
<dbReference type="SUPFAM" id="SSF48056">
    <property type="entry name" value="Di-copper centre-containing domain"/>
    <property type="match status" value="1"/>
</dbReference>
<dbReference type="InterPro" id="IPR036697">
    <property type="entry name" value="Hemocyanin_N_sf"/>
</dbReference>
<dbReference type="PANTHER" id="PTHR11511:SF5">
    <property type="entry name" value="FAT-BODY PROTEIN 1-RELATED"/>
    <property type="match status" value="1"/>
</dbReference>
<dbReference type="AlphaFoldDB" id="A0A8S4RNX7"/>
<dbReference type="Gene3D" id="2.60.40.1520">
    <property type="entry name" value="Hemocyanin, C-terminal domain"/>
    <property type="match status" value="1"/>
</dbReference>
<keyword evidence="7" id="KW-1185">Reference proteome</keyword>
<evidence type="ECO:0000313" key="7">
    <source>
        <dbReference type="Proteomes" id="UP000838756"/>
    </source>
</evidence>
<evidence type="ECO:0000259" key="5">
    <source>
        <dbReference type="Pfam" id="PF03723"/>
    </source>
</evidence>
<keyword evidence="1" id="KW-0758">Storage protein</keyword>
<sequence>MFIKYLTVMFLWLFFLGNVISSPAAGEFRSLVDEGEFTLKDEAHVKFIVPGSYSSQKSQNQTIPELDDLIDKDNEHYYILSQHIEAGHTMKGLTFTIYDDNMREAAIALFRILQNVDENKINIIKEWAYERINKDILEYALRLGSLHRGDDAIDALAPPFVTKPNFFVNSETIQKALYLKVNNGKIDPQEEQIYQIFREQDLVIINANYSGWNQWNEDCKDNLDYFRQDIGLNSYYYGVHLLYPFWMSNNELSAIDPKYAEKYYYIHRYLIARYSLEKEHLKQKNISTDSNCYDDFIPYLSYDNGLPFSRRSSVRVEFNEEYTRIKTIDIAIKECIARDVMFMENGTKVDLTEDNYVDLLTKLIRANFESIETAKSIRELLGYGGIDYPSDRYNPAPSVLHHPQTALRDPMYWYLVQGLLKYFTEYSSTLEPYDFSKYQSEDIDIIHHSISKITTYYDYYQISLNNVFKNNDPEITDVIYTARQKRIKHLPFSFAFTVSSKVNKTALVKLFIGPRCQSVNCWDKYSQFYELDTFTQELGEGLNLVKWSSESSAKYSIDDYFNIESTTSRNNRFDMLRFPENLIIPKGLNEGLQLTLFILIVPENAYYKAPLGFPFHREVLINSTDCNNYKFYNISIFHKENTREMEGYYSPHLN</sequence>
<dbReference type="InterPro" id="IPR000896">
    <property type="entry name" value="Hemocyanin/hexamerin_mid_dom"/>
</dbReference>
<dbReference type="InterPro" id="IPR013788">
    <property type="entry name" value="Hemocyanin/hexamerin"/>
</dbReference>
<evidence type="ECO:0000256" key="2">
    <source>
        <dbReference type="ARBA" id="ARBA00038082"/>
    </source>
</evidence>
<dbReference type="GO" id="GO:0045735">
    <property type="term" value="F:nutrient reservoir activity"/>
    <property type="evidence" value="ECO:0007669"/>
    <property type="project" value="UniProtKB-KW"/>
</dbReference>
<reference evidence="6" key="1">
    <citation type="submission" date="2022-03" db="EMBL/GenBank/DDBJ databases">
        <authorList>
            <person name="Lindestad O."/>
        </authorList>
    </citation>
    <scope>NUCLEOTIDE SEQUENCE</scope>
</reference>
<comment type="similarity">
    <text evidence="2">Belongs to the hemocyanin family.</text>
</comment>
<dbReference type="GO" id="GO:0005615">
    <property type="term" value="C:extracellular space"/>
    <property type="evidence" value="ECO:0007669"/>
    <property type="project" value="UniProtKB-ARBA"/>
</dbReference>
<feature type="signal peptide" evidence="3">
    <location>
        <begin position="1"/>
        <end position="21"/>
    </location>
</feature>
<dbReference type="OrthoDB" id="7457075at2759"/>
<evidence type="ECO:0000313" key="6">
    <source>
        <dbReference type="EMBL" id="CAH2239993.1"/>
    </source>
</evidence>
<dbReference type="Pfam" id="PF03723">
    <property type="entry name" value="Hemocyanin_C"/>
    <property type="match status" value="1"/>
</dbReference>
<dbReference type="InterPro" id="IPR008922">
    <property type="entry name" value="Di-copper_centre_dom_sf"/>
</dbReference>
<name>A0A8S4RNX7_9NEOP</name>
<dbReference type="Proteomes" id="UP000838756">
    <property type="component" value="Unassembled WGS sequence"/>
</dbReference>
<dbReference type="Gene3D" id="1.20.1370.10">
    <property type="entry name" value="Hemocyanin, N-terminal domain"/>
    <property type="match status" value="1"/>
</dbReference>
<comment type="caution">
    <text evidence="6">The sequence shown here is derived from an EMBL/GenBank/DDBJ whole genome shotgun (WGS) entry which is preliminary data.</text>
</comment>
<proteinExistence type="inferred from homology"/>
<feature type="chain" id="PRO_5035761536" evidence="3">
    <location>
        <begin position="22"/>
        <end position="654"/>
    </location>
</feature>
<organism evidence="6 7">
    <name type="scientific">Pararge aegeria aegeria</name>
    <dbReference type="NCBI Taxonomy" id="348720"/>
    <lineage>
        <taxon>Eukaryota</taxon>
        <taxon>Metazoa</taxon>
        <taxon>Ecdysozoa</taxon>
        <taxon>Arthropoda</taxon>
        <taxon>Hexapoda</taxon>
        <taxon>Insecta</taxon>
        <taxon>Pterygota</taxon>
        <taxon>Neoptera</taxon>
        <taxon>Endopterygota</taxon>
        <taxon>Lepidoptera</taxon>
        <taxon>Glossata</taxon>
        <taxon>Ditrysia</taxon>
        <taxon>Papilionoidea</taxon>
        <taxon>Nymphalidae</taxon>
        <taxon>Satyrinae</taxon>
        <taxon>Satyrini</taxon>
        <taxon>Parargina</taxon>
        <taxon>Pararge</taxon>
    </lineage>
</organism>
<dbReference type="InterPro" id="IPR005203">
    <property type="entry name" value="Hemocyanin_C"/>
</dbReference>
<dbReference type="PANTHER" id="PTHR11511">
    <property type="entry name" value="LARVAL STORAGE PROTEIN/PHENOLOXIDASE"/>
    <property type="match status" value="1"/>
</dbReference>
<dbReference type="PROSITE" id="PS00210">
    <property type="entry name" value="HEMOCYANIN_2"/>
    <property type="match status" value="1"/>
</dbReference>
<evidence type="ECO:0000256" key="3">
    <source>
        <dbReference type="SAM" id="SignalP"/>
    </source>
</evidence>
<evidence type="ECO:0000256" key="1">
    <source>
        <dbReference type="ARBA" id="ARBA00022761"/>
    </source>
</evidence>
<gene>
    <name evidence="6" type="primary">jg3421</name>
    <name evidence="6" type="ORF">PAEG_LOCUS16625</name>
</gene>
<accession>A0A8S4RNX7</accession>
<dbReference type="PRINTS" id="PR00187">
    <property type="entry name" value="HAEMOCYANIN"/>
</dbReference>
<dbReference type="Pfam" id="PF00372">
    <property type="entry name" value="Hemocyanin_M"/>
    <property type="match status" value="1"/>
</dbReference>
<feature type="domain" description="Hemocyanin C-terminal" evidence="5">
    <location>
        <begin position="433"/>
        <end position="638"/>
    </location>
</feature>
<dbReference type="InterPro" id="IPR014756">
    <property type="entry name" value="Ig_E-set"/>
</dbReference>
<dbReference type="Gene3D" id="1.10.1280.10">
    <property type="entry name" value="Di-copper center containing domain from catechol oxidase"/>
    <property type="match status" value="1"/>
</dbReference>
<dbReference type="EMBL" id="CAKXAJ010025467">
    <property type="protein sequence ID" value="CAH2239993.1"/>
    <property type="molecule type" value="Genomic_DNA"/>
</dbReference>
<feature type="domain" description="Hemocyanin middle" evidence="4">
    <location>
        <begin position="163"/>
        <end position="423"/>
    </location>
</feature>
<evidence type="ECO:0000259" key="4">
    <source>
        <dbReference type="Pfam" id="PF00372"/>
    </source>
</evidence>